<dbReference type="InterPro" id="IPR014001">
    <property type="entry name" value="Helicase_ATP-bd"/>
</dbReference>
<dbReference type="GO" id="GO:0016787">
    <property type="term" value="F:hydrolase activity"/>
    <property type="evidence" value="ECO:0007669"/>
    <property type="project" value="UniProtKB-KW"/>
</dbReference>
<evidence type="ECO:0000256" key="3">
    <source>
        <dbReference type="ARBA" id="ARBA00007705"/>
    </source>
</evidence>
<dbReference type="Pfam" id="PF00271">
    <property type="entry name" value="Helicase_C"/>
    <property type="match status" value="1"/>
</dbReference>
<comment type="similarity">
    <text evidence="3">Belongs to the DNA polymerase type-A family.</text>
</comment>
<organism>
    <name type="scientific">Pediculus humanus subsp. corporis</name>
    <name type="common">Body louse</name>
    <dbReference type="NCBI Taxonomy" id="121224"/>
    <lineage>
        <taxon>Eukaryota</taxon>
        <taxon>Metazoa</taxon>
        <taxon>Ecdysozoa</taxon>
        <taxon>Arthropoda</taxon>
        <taxon>Hexapoda</taxon>
        <taxon>Insecta</taxon>
        <taxon>Pterygota</taxon>
        <taxon>Neoptera</taxon>
        <taxon>Paraneoptera</taxon>
        <taxon>Psocodea</taxon>
        <taxon>Troctomorpha</taxon>
        <taxon>Phthiraptera</taxon>
        <taxon>Anoplura</taxon>
        <taxon>Pediculidae</taxon>
        <taxon>Pediculus</taxon>
    </lineage>
</organism>
<keyword evidence="10" id="KW-0347">Helicase</keyword>
<keyword evidence="23" id="KW-1185">Reference proteome</keyword>
<feature type="domain" description="Helicase ATP-binding" evidence="19">
    <location>
        <begin position="77"/>
        <end position="250"/>
    </location>
</feature>
<dbReference type="PANTHER" id="PTHR47961">
    <property type="entry name" value="DNA POLYMERASE THETA, PUTATIVE (AFU_ORTHOLOGUE AFUA_1G05260)-RELATED"/>
    <property type="match status" value="1"/>
</dbReference>
<dbReference type="InterPro" id="IPR036390">
    <property type="entry name" value="WH_DNA-bd_sf"/>
</dbReference>
<keyword evidence="18" id="KW-0812">Transmembrane</keyword>
<dbReference type="KEGG" id="phu:Phum_PHUM150880"/>
<evidence type="ECO:0000256" key="4">
    <source>
        <dbReference type="ARBA" id="ARBA00012417"/>
    </source>
</evidence>
<dbReference type="Gene3D" id="1.10.3380.20">
    <property type="match status" value="1"/>
</dbReference>
<evidence type="ECO:0000313" key="22">
    <source>
        <dbReference type="EnsemblMetazoa" id="PHUM150880-PA"/>
    </source>
</evidence>
<keyword evidence="11" id="KW-0067">ATP-binding</keyword>
<evidence type="ECO:0000256" key="10">
    <source>
        <dbReference type="ARBA" id="ARBA00022806"/>
    </source>
</evidence>
<dbReference type="eggNOG" id="KOG0950">
    <property type="taxonomic scope" value="Eukaryota"/>
</dbReference>
<dbReference type="Pfam" id="PF00270">
    <property type="entry name" value="DEAD"/>
    <property type="match status" value="1"/>
</dbReference>
<dbReference type="InterPro" id="IPR027417">
    <property type="entry name" value="P-loop_NTPase"/>
</dbReference>
<dbReference type="EC" id="2.7.7.7" evidence="4"/>
<proteinExistence type="inferred from homology"/>
<keyword evidence="12" id="KW-0239">DNA-directed DNA polymerase</keyword>
<protein>
    <recommendedName>
        <fullName evidence="17">DNA polymerase theta</fullName>
        <ecNumber evidence="4">2.7.7.7</ecNumber>
    </recommendedName>
</protein>
<evidence type="ECO:0000256" key="16">
    <source>
        <dbReference type="ARBA" id="ARBA00049244"/>
    </source>
</evidence>
<reference evidence="21" key="2">
    <citation type="submission" date="2007-04" db="EMBL/GenBank/DDBJ databases">
        <title>The genome of the human body louse.</title>
        <authorList>
            <consortium name="The Human Body Louse Genome Consortium"/>
            <person name="Kirkness E."/>
            <person name="Walenz B."/>
            <person name="Hass B."/>
            <person name="Bruggner R."/>
            <person name="Strausberg R."/>
        </authorList>
    </citation>
    <scope>NUCLEOTIDE SEQUENCE</scope>
    <source>
        <strain evidence="21">USDA</strain>
    </source>
</reference>
<evidence type="ECO:0000256" key="6">
    <source>
        <dbReference type="ARBA" id="ARBA00022695"/>
    </source>
</evidence>
<evidence type="ECO:0000256" key="5">
    <source>
        <dbReference type="ARBA" id="ARBA00022679"/>
    </source>
</evidence>
<dbReference type="PROSITE" id="PS51192">
    <property type="entry name" value="HELICASE_ATP_BIND_1"/>
    <property type="match status" value="1"/>
</dbReference>
<comment type="catalytic activity">
    <reaction evidence="15">
        <text>ATP + H2O = ADP + phosphate + H(+)</text>
        <dbReference type="Rhea" id="RHEA:13065"/>
        <dbReference type="ChEBI" id="CHEBI:15377"/>
        <dbReference type="ChEBI" id="CHEBI:15378"/>
        <dbReference type="ChEBI" id="CHEBI:30616"/>
        <dbReference type="ChEBI" id="CHEBI:43474"/>
        <dbReference type="ChEBI" id="CHEBI:456216"/>
        <dbReference type="EC" id="5.6.2.4"/>
    </reaction>
</comment>
<evidence type="ECO:0000256" key="7">
    <source>
        <dbReference type="ARBA" id="ARBA00022741"/>
    </source>
</evidence>
<evidence type="ECO:0000256" key="2">
    <source>
        <dbReference type="ARBA" id="ARBA00004123"/>
    </source>
</evidence>
<dbReference type="GO" id="GO:0097681">
    <property type="term" value="P:double-strand break repair via alternative nonhomologous end joining"/>
    <property type="evidence" value="ECO:0007669"/>
    <property type="project" value="UniProtKB-ARBA"/>
</dbReference>
<evidence type="ECO:0000256" key="1">
    <source>
        <dbReference type="ARBA" id="ARBA00001946"/>
    </source>
</evidence>
<feature type="transmembrane region" description="Helical" evidence="18">
    <location>
        <begin position="1326"/>
        <end position="1349"/>
    </location>
</feature>
<accession>E0VF80</accession>
<keyword evidence="7" id="KW-0547">Nucleotide-binding</keyword>
<evidence type="ECO:0000256" key="13">
    <source>
        <dbReference type="ARBA" id="ARBA00023204"/>
    </source>
</evidence>
<evidence type="ECO:0000256" key="9">
    <source>
        <dbReference type="ARBA" id="ARBA00022801"/>
    </source>
</evidence>
<dbReference type="GO" id="GO:0005634">
    <property type="term" value="C:nucleus"/>
    <property type="evidence" value="ECO:0007669"/>
    <property type="project" value="UniProtKB-SubCell"/>
</dbReference>
<evidence type="ECO:0000256" key="18">
    <source>
        <dbReference type="SAM" id="Phobius"/>
    </source>
</evidence>
<evidence type="ECO:0000313" key="21">
    <source>
        <dbReference type="EMBL" id="EEB12036.1"/>
    </source>
</evidence>
<keyword evidence="13" id="KW-0234">DNA repair</keyword>
<evidence type="ECO:0000259" key="19">
    <source>
        <dbReference type="PROSITE" id="PS51192"/>
    </source>
</evidence>
<dbReference type="Proteomes" id="UP000009046">
    <property type="component" value="Unassembled WGS sequence"/>
</dbReference>
<dbReference type="SMART" id="SM00487">
    <property type="entry name" value="DEXDc"/>
    <property type="match status" value="1"/>
</dbReference>
<dbReference type="PANTHER" id="PTHR47961:SF6">
    <property type="entry name" value="DNA-DIRECTED DNA POLYMERASE"/>
    <property type="match status" value="1"/>
</dbReference>
<dbReference type="HOGENOM" id="CLU_257754_0_0_1"/>
<comment type="catalytic activity">
    <reaction evidence="16">
        <text>DNA(n) + a 2'-deoxyribonucleoside 5'-triphosphate = DNA(n+1) + diphosphate</text>
        <dbReference type="Rhea" id="RHEA:22508"/>
        <dbReference type="Rhea" id="RHEA-COMP:17339"/>
        <dbReference type="Rhea" id="RHEA-COMP:17340"/>
        <dbReference type="ChEBI" id="CHEBI:33019"/>
        <dbReference type="ChEBI" id="CHEBI:61560"/>
        <dbReference type="ChEBI" id="CHEBI:173112"/>
        <dbReference type="EC" id="2.7.7.7"/>
    </reaction>
</comment>
<dbReference type="Pfam" id="PF21099">
    <property type="entry name" value="POLQ_helical"/>
    <property type="match status" value="1"/>
</dbReference>
<dbReference type="EMBL" id="DS235107">
    <property type="protein sequence ID" value="EEB12036.1"/>
    <property type="molecule type" value="Genomic_DNA"/>
</dbReference>
<evidence type="ECO:0000256" key="8">
    <source>
        <dbReference type="ARBA" id="ARBA00022763"/>
    </source>
</evidence>
<feature type="domain" description="Helicase C-terminal" evidence="20">
    <location>
        <begin position="290"/>
        <end position="503"/>
    </location>
</feature>
<gene>
    <name evidence="22" type="primary">8236426</name>
    <name evidence="21" type="ORF">Phum_PHUM150880</name>
</gene>
<keyword evidence="14" id="KW-0539">Nucleus</keyword>
<dbReference type="InterPro" id="IPR011545">
    <property type="entry name" value="DEAD/DEAH_box_helicase_dom"/>
</dbReference>
<dbReference type="FunFam" id="3.40.50.300:FF:000813">
    <property type="entry name" value="helicase POLQ-like isoform X1"/>
    <property type="match status" value="1"/>
</dbReference>
<dbReference type="Pfam" id="PF20470">
    <property type="entry name" value="HTH_61"/>
    <property type="match status" value="1"/>
</dbReference>
<comment type="cofactor">
    <cofactor evidence="1">
        <name>Mg(2+)</name>
        <dbReference type="ChEBI" id="CHEBI:18420"/>
    </cofactor>
</comment>
<keyword evidence="8" id="KW-0227">DNA damage</keyword>
<keyword evidence="18" id="KW-1133">Transmembrane helix</keyword>
<keyword evidence="18" id="KW-0472">Membrane</keyword>
<keyword evidence="9" id="KW-0378">Hydrolase</keyword>
<name>E0VF80_PEDHC</name>
<evidence type="ECO:0000259" key="20">
    <source>
        <dbReference type="PROSITE" id="PS51194"/>
    </source>
</evidence>
<dbReference type="SUPFAM" id="SSF46785">
    <property type="entry name" value="Winged helix' DNA-binding domain"/>
    <property type="match status" value="1"/>
</dbReference>
<dbReference type="GO" id="GO:0005524">
    <property type="term" value="F:ATP binding"/>
    <property type="evidence" value="ECO:0007669"/>
    <property type="project" value="UniProtKB-KW"/>
</dbReference>
<dbReference type="Gene3D" id="3.40.50.300">
    <property type="entry name" value="P-loop containing nucleotide triphosphate hydrolases"/>
    <property type="match status" value="2"/>
</dbReference>
<evidence type="ECO:0000256" key="17">
    <source>
        <dbReference type="ARBA" id="ARBA00074669"/>
    </source>
</evidence>
<dbReference type="GO" id="GO:0043138">
    <property type="term" value="F:3'-5' DNA helicase activity"/>
    <property type="evidence" value="ECO:0007669"/>
    <property type="project" value="UniProtKB-EC"/>
</dbReference>
<dbReference type="GO" id="GO:0003676">
    <property type="term" value="F:nucleic acid binding"/>
    <property type="evidence" value="ECO:0007669"/>
    <property type="project" value="InterPro"/>
</dbReference>
<dbReference type="InParanoid" id="E0VF80"/>
<comment type="subcellular location">
    <subcellularLocation>
        <location evidence="2">Nucleus</location>
    </subcellularLocation>
</comment>
<dbReference type="GO" id="GO:0003887">
    <property type="term" value="F:DNA-directed DNA polymerase activity"/>
    <property type="evidence" value="ECO:0007669"/>
    <property type="project" value="UniProtKB-KW"/>
</dbReference>
<dbReference type="SUPFAM" id="SSF52540">
    <property type="entry name" value="P-loop containing nucleoside triphosphate hydrolases"/>
    <property type="match status" value="1"/>
</dbReference>
<dbReference type="InterPro" id="IPR048960">
    <property type="entry name" value="POLQ-like_helical"/>
</dbReference>
<dbReference type="FunFam" id="1.10.3380.20:FF:000001">
    <property type="entry name" value="DNA polymerase theta"/>
    <property type="match status" value="1"/>
</dbReference>
<dbReference type="InterPro" id="IPR001650">
    <property type="entry name" value="Helicase_C-like"/>
</dbReference>
<dbReference type="VEuPathDB" id="VectorBase:PHUM150880"/>
<evidence type="ECO:0000313" key="23">
    <source>
        <dbReference type="Proteomes" id="UP000009046"/>
    </source>
</evidence>
<evidence type="ECO:0000256" key="12">
    <source>
        <dbReference type="ARBA" id="ARBA00022932"/>
    </source>
</evidence>
<reference evidence="22" key="3">
    <citation type="submission" date="2020-05" db="UniProtKB">
        <authorList>
            <consortium name="EnsemblMetazoa"/>
        </authorList>
    </citation>
    <scope>IDENTIFICATION</scope>
    <source>
        <strain evidence="22">USDA</strain>
    </source>
</reference>
<dbReference type="SUPFAM" id="SSF158702">
    <property type="entry name" value="Sec63 N-terminal domain-like"/>
    <property type="match status" value="1"/>
</dbReference>
<dbReference type="InterPro" id="IPR046931">
    <property type="entry name" value="HTH_61"/>
</dbReference>
<dbReference type="CDD" id="cd18026">
    <property type="entry name" value="DEXHc_POLQ-like"/>
    <property type="match status" value="1"/>
</dbReference>
<reference evidence="21" key="1">
    <citation type="submission" date="2007-04" db="EMBL/GenBank/DDBJ databases">
        <title>Annotation of Pediculus humanus corporis strain USDA.</title>
        <authorList>
            <person name="Kirkness E."/>
            <person name="Hannick L."/>
            <person name="Hass B."/>
            <person name="Bruggner R."/>
            <person name="Lawson D."/>
            <person name="Bidwell S."/>
            <person name="Joardar V."/>
            <person name="Caler E."/>
            <person name="Walenz B."/>
            <person name="Inman J."/>
            <person name="Schobel S."/>
            <person name="Galinsky K."/>
            <person name="Amedeo P."/>
            <person name="Strausberg R."/>
        </authorList>
    </citation>
    <scope>NUCLEOTIDE SEQUENCE</scope>
    <source>
        <strain evidence="21">USDA</strain>
    </source>
</reference>
<keyword evidence="5" id="KW-0808">Transferase</keyword>
<dbReference type="OrthoDB" id="2320933at2759"/>
<dbReference type="CTD" id="8236426"/>
<keyword evidence="6" id="KW-0548">Nucleotidyltransferase</keyword>
<dbReference type="EnsemblMetazoa" id="PHUM150880-RA">
    <property type="protein sequence ID" value="PHUM150880-PA"/>
    <property type="gene ID" value="PHUM150880"/>
</dbReference>
<dbReference type="RefSeq" id="XP_002424774.1">
    <property type="nucleotide sequence ID" value="XM_002424729.1"/>
</dbReference>
<evidence type="ECO:0000256" key="14">
    <source>
        <dbReference type="ARBA" id="ARBA00023242"/>
    </source>
</evidence>
<evidence type="ECO:0000256" key="15">
    <source>
        <dbReference type="ARBA" id="ARBA00048988"/>
    </source>
</evidence>
<dbReference type="InterPro" id="IPR050474">
    <property type="entry name" value="Hel308_SKI2-like"/>
</dbReference>
<dbReference type="GeneID" id="8236426"/>
<sequence length="1350" mass="152276">MVSFKLNSNSQAKTQEMNLDNVIDIEKRVLTSQDYVSLSSQEKLKLSSWGLPLKVLDFYKSKGIINMFPWQLECLSLGRVLEGGNLVYSAPTSAGKTLVAEILISKSIFEVQKKALMILPFVSVVREKMFYFQSMFGSSGIHVEGYMGGHSPSISFKQVHLAVCTIEKANAIINRLLEEQSLQNLGLVIVDELHLLGDPYRGYLLELLLTKLKYISEKSDFKIQIVGMSATLPNLKSLADWLLADLYYTDFRPVPLKETLKCGSFFFDKHLNKVSELKILEAELSDDAENVGQLCLETIANGHSVLIFCPTKVWCENLADKIAMFFKKNGCHKSAEIEGTPGWILRKQLNLKKINEVIEHLKMCPVGLDTDLHKTVSYGVAFHHAGLTLDERDIIEGSFRKGSLRVLCATSTLSSGVNLPARRVIIRSPMSFGGIMDILTYRQMIGRAGRMGVDSEGESILIAKPNEKTLCQTLMCSTLKPIESCLGHGRLSASLKRALLEIIASGIAATPEEVDKYASCTFLAFSSKHDIQVRNRVMLFHKLNNKIFINETLKDPIKSCIDFLEENEFIRLQENGTIFTPTPLGKACLASSLPPDEGLALFRELQRARRCFVLDTDLHIIYQVTPYSVSEQWSKIDWLNALSILESIPSSMKRVGEMVGIEEAFLVRVAKGMINTNNVENRNKLSIHRRFYTSLALQDLVNEIPLSEVAKKFECNKGMLQSLQQSAATYAGMVTEFTKCLGWNSVELIFSQFQERLQFGIQRELCELMRLPLLNAVRARVIYNAGFTNLISLANANVVELENALFSVAPFQSKKMIAGETKFDKDERNKLETIWITGKADLSIREAAELLISEARNILELELGLENPKWGKANNSFSKNESFVKVENHSVIQLMDKISKEKSVEKEKSTREFREVNQSAKGINNDNQNEILLENKKFVEHKIICDINVDSNNAEIHQISECKKNINQEKDIENNLSINSSHNPNKLSLSEKSFDSNHKHKSIIKNDNVELSSISSFKEINFTSSYIFDMIPDYIAEGQENQNVDNNSESGDLENNFIGAEIMNDSSKMYNDSKVLSISKLSEDMFDKDNSFNKKMSTPLHSISVKERLESEMNKNRINETSSPDLFSQSLTFDTQLGKILDFEEPPVHEVQSKVNPSTSFNSDDLGFVSDLSPPKQNLKFIQNPAGSSKLGQDNTMKKIEENQNFPSSSSLDLLEVKINTPETLREPLKRKAEEIDSPDLILDSDESLVETKHTSKRMKCSLRETYGTSGKKWPRKINNDSDDEIMPTPKLDKGSLSNLSNIKKLLNTSFNGNVEFKSSQSKFNFIIIIIIIDHINCFIQLNFFFFFCK</sequence>
<evidence type="ECO:0000256" key="11">
    <source>
        <dbReference type="ARBA" id="ARBA00022840"/>
    </source>
</evidence>
<dbReference type="STRING" id="121224.E0VF80"/>
<dbReference type="CDD" id="cd18795">
    <property type="entry name" value="SF2_C_Ski2"/>
    <property type="match status" value="1"/>
</dbReference>
<dbReference type="EMBL" id="AAZO01001759">
    <property type="status" value="NOT_ANNOTATED_CDS"/>
    <property type="molecule type" value="Genomic_DNA"/>
</dbReference>
<dbReference type="SMART" id="SM00490">
    <property type="entry name" value="HELICc"/>
    <property type="match status" value="1"/>
</dbReference>
<dbReference type="PROSITE" id="PS51194">
    <property type="entry name" value="HELICASE_CTER"/>
    <property type="match status" value="1"/>
</dbReference>